<evidence type="ECO:0000256" key="1">
    <source>
        <dbReference type="SAM" id="MobiDB-lite"/>
    </source>
</evidence>
<feature type="region of interest" description="Disordered" evidence="1">
    <location>
        <begin position="181"/>
        <end position="201"/>
    </location>
</feature>
<name>A0ABQ2YCM8_9GAMM</name>
<dbReference type="Gene3D" id="3.40.50.1240">
    <property type="entry name" value="Phosphoglycerate mutase-like"/>
    <property type="match status" value="1"/>
</dbReference>
<sequence length="201" mass="22622">MTHPSSQGAITVNLKNHYLLIRHGHSQANEAGIIVSAPRHGIAGYGLSSLGERQMHELLNDWQWPTPSILLHSDYRRTTQTAECIARHFKLIMQSEKGLRERFFGELDGQPDRRYHDVWALDAQDPDHCHFAVESAASVAIRMREVIDTLEAHHDGETIALVSHGDPLQILLTALEGKPLNRHRDRPSLAPASITELTDQR</sequence>
<comment type="caution">
    <text evidence="2">The sequence shown here is derived from an EMBL/GenBank/DDBJ whole genome shotgun (WGS) entry which is preliminary data.</text>
</comment>
<dbReference type="PANTHER" id="PTHR47821:SF2">
    <property type="entry name" value="PHOSPHOGLYCERATE MUTASE FAMILY PROTEIN"/>
    <property type="match status" value="1"/>
</dbReference>
<gene>
    <name evidence="2" type="ORF">GCM10007160_04330</name>
</gene>
<dbReference type="Pfam" id="PF00300">
    <property type="entry name" value="His_Phos_1"/>
    <property type="match status" value="1"/>
</dbReference>
<proteinExistence type="predicted"/>
<dbReference type="Proteomes" id="UP000653056">
    <property type="component" value="Unassembled WGS sequence"/>
</dbReference>
<evidence type="ECO:0000313" key="3">
    <source>
        <dbReference type="Proteomes" id="UP000653056"/>
    </source>
</evidence>
<accession>A0ABQ2YCM8</accession>
<dbReference type="InterPro" id="IPR029033">
    <property type="entry name" value="His_PPase_superfam"/>
</dbReference>
<dbReference type="SMART" id="SM00855">
    <property type="entry name" value="PGAM"/>
    <property type="match status" value="1"/>
</dbReference>
<protein>
    <submittedName>
        <fullName evidence="2">Phosphoglycerate mutase</fullName>
    </submittedName>
</protein>
<dbReference type="CDD" id="cd07067">
    <property type="entry name" value="HP_PGM_like"/>
    <property type="match status" value="1"/>
</dbReference>
<keyword evidence="3" id="KW-1185">Reference proteome</keyword>
<dbReference type="EMBL" id="BMXS01000001">
    <property type="protein sequence ID" value="GGX80007.1"/>
    <property type="molecule type" value="Genomic_DNA"/>
</dbReference>
<organism evidence="2 3">
    <name type="scientific">Litchfieldella qijiaojingensis</name>
    <dbReference type="NCBI Taxonomy" id="980347"/>
    <lineage>
        <taxon>Bacteria</taxon>
        <taxon>Pseudomonadati</taxon>
        <taxon>Pseudomonadota</taxon>
        <taxon>Gammaproteobacteria</taxon>
        <taxon>Oceanospirillales</taxon>
        <taxon>Halomonadaceae</taxon>
        <taxon>Litchfieldella</taxon>
    </lineage>
</organism>
<reference evidence="3" key="1">
    <citation type="journal article" date="2019" name="Int. J. Syst. Evol. Microbiol.">
        <title>The Global Catalogue of Microorganisms (GCM) 10K type strain sequencing project: providing services to taxonomists for standard genome sequencing and annotation.</title>
        <authorList>
            <consortium name="The Broad Institute Genomics Platform"/>
            <consortium name="The Broad Institute Genome Sequencing Center for Infectious Disease"/>
            <person name="Wu L."/>
            <person name="Ma J."/>
        </authorList>
    </citation>
    <scope>NUCLEOTIDE SEQUENCE [LARGE SCALE GENOMIC DNA]</scope>
    <source>
        <strain evidence="3">KCTC 22228</strain>
    </source>
</reference>
<dbReference type="PANTHER" id="PTHR47821">
    <property type="entry name" value="PHOSPHOGLYCERATE MUTASE FAMILY PROTEIN"/>
    <property type="match status" value="1"/>
</dbReference>
<evidence type="ECO:0000313" key="2">
    <source>
        <dbReference type="EMBL" id="GGX80007.1"/>
    </source>
</evidence>
<dbReference type="InterPro" id="IPR013078">
    <property type="entry name" value="His_Pase_superF_clade-1"/>
</dbReference>
<dbReference type="SUPFAM" id="SSF53254">
    <property type="entry name" value="Phosphoglycerate mutase-like"/>
    <property type="match status" value="1"/>
</dbReference>